<reference evidence="1" key="2">
    <citation type="submission" date="2020-11" db="EMBL/GenBank/DDBJ databases">
        <authorList>
            <person name="McCartney M.A."/>
            <person name="Auch B."/>
            <person name="Kono T."/>
            <person name="Mallez S."/>
            <person name="Becker A."/>
            <person name="Gohl D.M."/>
            <person name="Silverstein K.A.T."/>
            <person name="Koren S."/>
            <person name="Bechman K.B."/>
            <person name="Herman A."/>
            <person name="Abrahante J.E."/>
            <person name="Garbe J."/>
        </authorList>
    </citation>
    <scope>NUCLEOTIDE SEQUENCE</scope>
    <source>
        <strain evidence="1">Duluth1</strain>
        <tissue evidence="1">Whole animal</tissue>
    </source>
</reference>
<proteinExistence type="predicted"/>
<dbReference type="EMBL" id="JAIWYP010000001">
    <property type="protein sequence ID" value="KAH3888506.1"/>
    <property type="molecule type" value="Genomic_DNA"/>
</dbReference>
<evidence type="ECO:0000313" key="1">
    <source>
        <dbReference type="EMBL" id="KAH3888506.1"/>
    </source>
</evidence>
<accession>A0A9D4N613</accession>
<protein>
    <submittedName>
        <fullName evidence="1">Uncharacterized protein</fullName>
    </submittedName>
</protein>
<dbReference type="AlphaFoldDB" id="A0A9D4N613"/>
<reference evidence="1" key="1">
    <citation type="journal article" date="2019" name="bioRxiv">
        <title>The Genome of the Zebra Mussel, Dreissena polymorpha: A Resource for Invasive Species Research.</title>
        <authorList>
            <person name="McCartney M.A."/>
            <person name="Auch B."/>
            <person name="Kono T."/>
            <person name="Mallez S."/>
            <person name="Zhang Y."/>
            <person name="Obille A."/>
            <person name="Becker A."/>
            <person name="Abrahante J.E."/>
            <person name="Garbe J."/>
            <person name="Badalamenti J.P."/>
            <person name="Herman A."/>
            <person name="Mangelson H."/>
            <person name="Liachko I."/>
            <person name="Sullivan S."/>
            <person name="Sone E.D."/>
            <person name="Koren S."/>
            <person name="Silverstein K.A.T."/>
            <person name="Beckman K.B."/>
            <person name="Gohl D.M."/>
        </authorList>
    </citation>
    <scope>NUCLEOTIDE SEQUENCE</scope>
    <source>
        <strain evidence="1">Duluth1</strain>
        <tissue evidence="1">Whole animal</tissue>
    </source>
</reference>
<sequence length="54" mass="5988">MFEVTVNQVNTIPAVFYVYEDSVERRVSRGPNVLAVFAEPPAEVSHPISIVITV</sequence>
<dbReference type="Proteomes" id="UP000828390">
    <property type="component" value="Unassembled WGS sequence"/>
</dbReference>
<organism evidence="1 2">
    <name type="scientific">Dreissena polymorpha</name>
    <name type="common">Zebra mussel</name>
    <name type="synonym">Mytilus polymorpha</name>
    <dbReference type="NCBI Taxonomy" id="45954"/>
    <lineage>
        <taxon>Eukaryota</taxon>
        <taxon>Metazoa</taxon>
        <taxon>Spiralia</taxon>
        <taxon>Lophotrochozoa</taxon>
        <taxon>Mollusca</taxon>
        <taxon>Bivalvia</taxon>
        <taxon>Autobranchia</taxon>
        <taxon>Heteroconchia</taxon>
        <taxon>Euheterodonta</taxon>
        <taxon>Imparidentia</taxon>
        <taxon>Neoheterodontei</taxon>
        <taxon>Myida</taxon>
        <taxon>Dreissenoidea</taxon>
        <taxon>Dreissenidae</taxon>
        <taxon>Dreissena</taxon>
    </lineage>
</organism>
<gene>
    <name evidence="1" type="ORF">DPMN_012542</name>
</gene>
<name>A0A9D4N613_DREPO</name>
<evidence type="ECO:0000313" key="2">
    <source>
        <dbReference type="Proteomes" id="UP000828390"/>
    </source>
</evidence>
<comment type="caution">
    <text evidence="1">The sequence shown here is derived from an EMBL/GenBank/DDBJ whole genome shotgun (WGS) entry which is preliminary data.</text>
</comment>
<keyword evidence="2" id="KW-1185">Reference proteome</keyword>